<dbReference type="AlphaFoldDB" id="A0A4R8SJ50"/>
<evidence type="ECO:0000313" key="2">
    <source>
        <dbReference type="EMBL" id="TEA01431.1"/>
    </source>
</evidence>
<dbReference type="RefSeq" id="WP_134144873.1">
    <property type="nucleotide sequence ID" value="NZ_PECK01000002.1"/>
</dbReference>
<dbReference type="Proteomes" id="UP000295685">
    <property type="component" value="Unassembled WGS sequence"/>
</dbReference>
<comment type="caution">
    <text evidence="1">The sequence shown here is derived from an EMBL/GenBank/DDBJ whole genome shotgun (WGS) entry which is preliminary data.</text>
</comment>
<evidence type="ECO:0000313" key="1">
    <source>
        <dbReference type="EMBL" id="TDZ97200.1"/>
    </source>
</evidence>
<proteinExistence type="predicted"/>
<accession>A0A4R8SJ50</accession>
<keyword evidence="3" id="KW-1185">Reference proteome</keyword>
<organism evidence="1 4">
    <name type="scientific">Mycobacteroides salmoniphilum</name>
    <dbReference type="NCBI Taxonomy" id="404941"/>
    <lineage>
        <taxon>Bacteria</taxon>
        <taxon>Bacillati</taxon>
        <taxon>Actinomycetota</taxon>
        <taxon>Actinomycetes</taxon>
        <taxon>Mycobacteriales</taxon>
        <taxon>Mycobacteriaceae</taxon>
        <taxon>Mycobacteroides</taxon>
    </lineage>
</organism>
<protein>
    <submittedName>
        <fullName evidence="1">Internalin-A</fullName>
    </submittedName>
</protein>
<dbReference type="Gene3D" id="3.80.10.10">
    <property type="entry name" value="Ribonuclease Inhibitor"/>
    <property type="match status" value="1"/>
</dbReference>
<dbReference type="SUPFAM" id="SSF52058">
    <property type="entry name" value="L domain-like"/>
    <property type="match status" value="1"/>
</dbReference>
<dbReference type="EMBL" id="PECM01000010">
    <property type="protein sequence ID" value="TEA01431.1"/>
    <property type="molecule type" value="Genomic_DNA"/>
</dbReference>
<dbReference type="EMBL" id="PECK01000002">
    <property type="protein sequence ID" value="TDZ97200.1"/>
    <property type="molecule type" value="Genomic_DNA"/>
</dbReference>
<dbReference type="Proteomes" id="UP000294844">
    <property type="component" value="Unassembled WGS sequence"/>
</dbReference>
<evidence type="ECO:0000313" key="3">
    <source>
        <dbReference type="Proteomes" id="UP000294844"/>
    </source>
</evidence>
<dbReference type="InterPro" id="IPR032675">
    <property type="entry name" value="LRR_dom_sf"/>
</dbReference>
<sequence length="334" mass="37424">MTGEAQIDVTTDQIPTRPIQEPLTEDMFAPLQPHEKKVLLRTELDDLHLRQVADLMRPHPDVGLSVLYDANDLDFLELFPWLKIFETGAGYYTLQSIDGLRHLTQLEELDFPPTKKRFSLKILENFPKLTRLGLEDLDSKTPDLDIVASCTGLRRLGLISDKFDNLDFLRGLPNMIWLTLNGGRCSNLSAITTLTSLQSLVLYRAKVQDLTPTAHCAQLRHLTVMSMASVTELPDLSAASNLRSISLSDLKNLRDISPLLTAPKLTYLITGGLNPDLAPEDYAILNNHPTLKYLHASGRNKKLDDETARITNRKPGVWEAQTEYIRSLAASRSA</sequence>
<evidence type="ECO:0000313" key="4">
    <source>
        <dbReference type="Proteomes" id="UP000295685"/>
    </source>
</evidence>
<gene>
    <name evidence="1" type="primary">inlA</name>
    <name evidence="2" type="ORF">CCUG60883_03965</name>
    <name evidence="1" type="ORF">CCUG60885_00744</name>
</gene>
<reference evidence="3 4" key="1">
    <citation type="journal article" date="2019" name="Sci. Rep.">
        <title>Extended insight into the Mycobacterium chelonae-abscessus complex through whole genome sequencing of Mycobacterium salmoniphilum outbreak and Mycobacterium salmoniphilum-like strains.</title>
        <authorList>
            <person name="Behra P.R.K."/>
            <person name="Das S."/>
            <person name="Pettersson B.M.F."/>
            <person name="Shirreff L."/>
            <person name="DuCote T."/>
            <person name="Jacobsson K.G."/>
            <person name="Ennis D.G."/>
            <person name="Kirsebom L.A."/>
        </authorList>
    </citation>
    <scope>NUCLEOTIDE SEQUENCE [LARGE SCALE GENOMIC DNA]</scope>
    <source>
        <strain evidence="2 3">CCUG 60883</strain>
        <strain evidence="1 4">CCUG 60885</strain>
    </source>
</reference>
<name>A0A4R8SJ50_9MYCO</name>